<dbReference type="Proteomes" id="UP000663852">
    <property type="component" value="Unassembled WGS sequence"/>
</dbReference>
<dbReference type="GO" id="GO:0016491">
    <property type="term" value="F:oxidoreductase activity"/>
    <property type="evidence" value="ECO:0007669"/>
    <property type="project" value="TreeGrafter"/>
</dbReference>
<dbReference type="InterPro" id="IPR011989">
    <property type="entry name" value="ARM-like"/>
</dbReference>
<dbReference type="PROSITE" id="PS50077">
    <property type="entry name" value="HEAT_REPEAT"/>
    <property type="match status" value="2"/>
</dbReference>
<dbReference type="PROSITE" id="PS51996">
    <property type="entry name" value="TR_MART"/>
    <property type="match status" value="1"/>
</dbReference>
<feature type="repeat" description="HEAT" evidence="2">
    <location>
        <begin position="840"/>
        <end position="878"/>
    </location>
</feature>
<evidence type="ECO:0000256" key="2">
    <source>
        <dbReference type="PROSITE-ProRule" id="PRU00103"/>
    </source>
</evidence>
<evidence type="ECO:0000313" key="4">
    <source>
        <dbReference type="EMBL" id="CAF1308257.1"/>
    </source>
</evidence>
<comment type="caution">
    <text evidence="4">The sequence shown here is derived from an EMBL/GenBank/DDBJ whole genome shotgun (WGS) entry which is preliminary data.</text>
</comment>
<protein>
    <recommendedName>
        <fullName evidence="3">NACHT domain-containing protein</fullName>
    </recommendedName>
</protein>
<dbReference type="InterPro" id="IPR007111">
    <property type="entry name" value="NACHT_NTPase"/>
</dbReference>
<comment type="function">
    <text evidence="1">Catalyzes the hydroxylation of the N(6)-(4-aminobutyl)-L-lysine intermediate produced by deoxyhypusine synthase/DHPS on a critical lysine of the eukaryotic translation initiation factor 5A/eIF-5A. This is the second step of the post-translational modification of that lysine into an unusual amino acid residue named hypusine. Hypusination is unique to mature eIF-5A factor and is essential for its function.</text>
</comment>
<evidence type="ECO:0000313" key="5">
    <source>
        <dbReference type="Proteomes" id="UP000663852"/>
    </source>
</evidence>
<dbReference type="Gene3D" id="3.90.176.10">
    <property type="entry name" value="Toxin ADP-ribosyltransferase, Chain A, domain 1"/>
    <property type="match status" value="1"/>
</dbReference>
<sequence length="1496" mass="170155">MMGSRYVDNASEFESINRNPIFEYEDLPLQSIEETLQCIISDIPCIMDYVKTAKNKCNRASNILTLDESAAIYLYSMSSPVYNQLNSTLRAHDRTTSKLWFPFLKLLTTALKRLPSIETTVWRGVSYDDTLAFVENDVQYWWSVNSCSKAPNIVKPFLGEKGTIFAIDVINGKDISTFAANCEELEVILMPGSRVRRKNESLCLSDHIILHLEEISSDNDTQLGSNYLFDIVKQNYLYNSRIERLINPTKSFPIEQSYINLSVVTSQEQHKREQKLRGAAYSDHMLSSYEEIYGTKSPIDIQNIFQSCEKDMNQVLVFGRAGIGKSTFCRYVTYQWAKGAYWPQYDLLALIPLRRLTANRYPPMTSGQNYSLIDVLKKEVFSCELSERENALLEKQFDVKNILWVLDGYDEIIQNEPGHLEELLEKLLKTPHHIVTSRPYLNTLSYHAQMEITGFTDENIGQYIQQFFDQMKNEVEDATVKHQTLMKFLKSNPSIWGVAHIPVNLELICSLCSNQDWSKTEHLSITTLYSMITEWLCRRYLKTSNDKISQLPDHELYQCCRGELKFLERLAFTAMENNTIIIRPTLLKRTLRDTNIITQDHPHILNIGILKSFAKEGVGTQIEMNKEYYFVHLSFQEYFAARYWTNTLSESSAENVLEFVQRHKYNQRYALVFTFMAGLLSENDEMTLLNTFWNRILQEPLDLVGLRHIELIVICLGEISSNSNFPRRHDFLLPIAAYMQHNLLAKNQIILQHLAHVLRKAPFVICEEIMITTLIALLQRNEADVKTEVLQFICSLNVSNIPSRLSNSINALLTDNSDEVKIYACDTIGILGEQSATLEILNRLVNLLDDKNDRVRRSACYSLGRMGEKVGTAEFVSKILHTVGNESCSIHLDSFSILITMPEKVITEEIVNLLVNALNNENDFIRSHAYDILMKISNQLVATEMISRLTTLLEDRRDDVVLHACTLLDKIGEKAGVPDVINKLMTKALKHESFLIRVLACSTLSQISQGILPSETLSMVLAALKEKRMTLKENAFYVLAHMGQNAATAETINELKKATKHENEYIRASACNAFMHMKESVPIIEINSILMNALDDEKECVRASACKAAEKVLARQETSELLMKLKGALNDESFTVKLAAFDTLCTAGEITAATEIIDALINLLEDKNEHIRRDAHQAIVKISVKATTTEVIDKLVKLLEHRDAQVRGSMCHALEGMCEKVATNEVIEKVVGLLKDPDTNVRASACTTLCLWSRLIPISWVADDFIHVLGDEDEHVRHLACIAMQNICEQETTFEVIPKLVNVLEDENMHVRDSAYFLLGCMREKVATTEVIAKLVNALNDENRHIRSRACQALFQVNEKILVTKGIETIANALIDDDIQVRANMCFLLRQLKEQLPSVSISRLIVPLNGDDRHVSHDVAEFIGKNLNSSEIISELGSSKILELCESKFASICLKNVSEEQLIQQFIAEDNDCWYRAITNLALKRTTGIAYFVIQT</sequence>
<gene>
    <name evidence="4" type="ORF">EDS130_LOCUS30992</name>
</gene>
<feature type="repeat" description="HEAT" evidence="2">
    <location>
        <begin position="1296"/>
        <end position="1334"/>
    </location>
</feature>
<dbReference type="Pfam" id="PF05729">
    <property type="entry name" value="NACHT"/>
    <property type="match status" value="1"/>
</dbReference>
<dbReference type="PANTHER" id="PTHR12697">
    <property type="entry name" value="PBS LYASE HEAT-LIKE PROTEIN"/>
    <property type="match status" value="1"/>
</dbReference>
<dbReference type="SUPFAM" id="SSF52540">
    <property type="entry name" value="P-loop containing nucleoside triphosphate hydrolases"/>
    <property type="match status" value="1"/>
</dbReference>
<accession>A0A815E961</accession>
<dbReference type="EMBL" id="CAJNOJ010000222">
    <property type="protein sequence ID" value="CAF1308257.1"/>
    <property type="molecule type" value="Genomic_DNA"/>
</dbReference>
<dbReference type="Pfam" id="PF13646">
    <property type="entry name" value="HEAT_2"/>
    <property type="match status" value="2"/>
</dbReference>
<dbReference type="SUPFAM" id="SSF56399">
    <property type="entry name" value="ADP-ribosylation"/>
    <property type="match status" value="1"/>
</dbReference>
<dbReference type="InterPro" id="IPR016024">
    <property type="entry name" value="ARM-type_fold"/>
</dbReference>
<feature type="domain" description="NACHT" evidence="3">
    <location>
        <begin position="313"/>
        <end position="439"/>
    </location>
</feature>
<dbReference type="SUPFAM" id="SSF48371">
    <property type="entry name" value="ARM repeat"/>
    <property type="match status" value="2"/>
</dbReference>
<dbReference type="Pfam" id="PF12717">
    <property type="entry name" value="Cnd1"/>
    <property type="match status" value="1"/>
</dbReference>
<dbReference type="InterPro" id="IPR021133">
    <property type="entry name" value="HEAT_type_2"/>
</dbReference>
<dbReference type="InterPro" id="IPR032682">
    <property type="entry name" value="Cnd1_C"/>
</dbReference>
<dbReference type="Gene3D" id="1.25.10.10">
    <property type="entry name" value="Leucine-rich Repeat Variant"/>
    <property type="match status" value="4"/>
</dbReference>
<dbReference type="OrthoDB" id="434814at2759"/>
<dbReference type="Gene3D" id="3.40.50.300">
    <property type="entry name" value="P-loop containing nucleotide triphosphate hydrolases"/>
    <property type="match status" value="1"/>
</dbReference>
<organism evidence="4 5">
    <name type="scientific">Adineta ricciae</name>
    <name type="common">Rotifer</name>
    <dbReference type="NCBI Taxonomy" id="249248"/>
    <lineage>
        <taxon>Eukaryota</taxon>
        <taxon>Metazoa</taxon>
        <taxon>Spiralia</taxon>
        <taxon>Gnathifera</taxon>
        <taxon>Rotifera</taxon>
        <taxon>Eurotatoria</taxon>
        <taxon>Bdelloidea</taxon>
        <taxon>Adinetida</taxon>
        <taxon>Adinetidae</taxon>
        <taxon>Adineta</taxon>
    </lineage>
</organism>
<proteinExistence type="predicted"/>
<dbReference type="PROSITE" id="PS50837">
    <property type="entry name" value="NACHT"/>
    <property type="match status" value="1"/>
</dbReference>
<reference evidence="4" key="1">
    <citation type="submission" date="2021-02" db="EMBL/GenBank/DDBJ databases">
        <authorList>
            <person name="Nowell W R."/>
        </authorList>
    </citation>
    <scope>NUCLEOTIDE SEQUENCE</scope>
</reference>
<evidence type="ECO:0000259" key="3">
    <source>
        <dbReference type="PROSITE" id="PS50837"/>
    </source>
</evidence>
<name>A0A815E961_ADIRI</name>
<dbReference type="PANTHER" id="PTHR12697:SF5">
    <property type="entry name" value="DEOXYHYPUSINE HYDROXYLASE"/>
    <property type="match status" value="1"/>
</dbReference>
<dbReference type="InterPro" id="IPR027417">
    <property type="entry name" value="P-loop_NTPase"/>
</dbReference>
<evidence type="ECO:0000256" key="1">
    <source>
        <dbReference type="ARBA" id="ARBA00045876"/>
    </source>
</evidence>